<dbReference type="EMBL" id="KP143720">
    <property type="protein sequence ID" value="AKL71636.1"/>
    <property type="molecule type" value="Genomic_DNA"/>
</dbReference>
<dbReference type="AlphaFoldDB" id="A0A186QID2"/>
<evidence type="ECO:0000256" key="3">
    <source>
        <dbReference type="ARBA" id="ARBA00022630"/>
    </source>
</evidence>
<keyword evidence="4 5" id="KW-0274">FAD</keyword>
<keyword evidence="5" id="KW-0560">Oxidoreductase</keyword>
<dbReference type="Pfam" id="PF00441">
    <property type="entry name" value="Acyl-CoA_dh_1"/>
    <property type="match status" value="1"/>
</dbReference>
<evidence type="ECO:0000256" key="5">
    <source>
        <dbReference type="RuleBase" id="RU362125"/>
    </source>
</evidence>
<keyword evidence="3 5" id="KW-0285">Flavoprotein</keyword>
<dbReference type="InterPro" id="IPR009075">
    <property type="entry name" value="AcylCo_DH/oxidase_C"/>
</dbReference>
<dbReference type="Gene3D" id="1.20.140.10">
    <property type="entry name" value="Butyryl-CoA Dehydrogenase, subunit A, domain 3"/>
    <property type="match status" value="1"/>
</dbReference>
<dbReference type="GO" id="GO:0003995">
    <property type="term" value="F:acyl-CoA dehydrogenase activity"/>
    <property type="evidence" value="ECO:0007669"/>
    <property type="project" value="TreeGrafter"/>
</dbReference>
<organism evidence="9">
    <name type="scientific">Nostoc sp. CCAP 1453/38</name>
    <dbReference type="NCBI Taxonomy" id="1570104"/>
    <lineage>
        <taxon>Bacteria</taxon>
        <taxon>Bacillati</taxon>
        <taxon>Cyanobacteriota</taxon>
        <taxon>Cyanophyceae</taxon>
        <taxon>Nostocales</taxon>
        <taxon>Nostocaceae</taxon>
        <taxon>Nostoc</taxon>
    </lineage>
</organism>
<dbReference type="GO" id="GO:0050660">
    <property type="term" value="F:flavin adenine dinucleotide binding"/>
    <property type="evidence" value="ECO:0007669"/>
    <property type="project" value="InterPro"/>
</dbReference>
<accession>A0A186QID2</accession>
<reference evidence="9" key="1">
    <citation type="journal article" date="2017" name="PLoS ONE">
        <title>The cyanobacterial metabolite nocuolin a is a natural oxadiazine that triggers apoptosis in human cancer cells.</title>
        <authorList>
            <person name="Voracova K."/>
            <person name="Hajek J."/>
            <person name="Mares J."/>
            <person name="Urajova P."/>
            <person name="Kuzma M."/>
            <person name="Cheel J."/>
            <person name="Villunger A."/>
            <person name="Kapuscik A."/>
            <person name="Bally M."/>
            <person name="Novak P."/>
            <person name="Kabelac M."/>
            <person name="Krumschnabel G."/>
            <person name="Lukes M."/>
            <person name="Voloshko L."/>
            <person name="Kopecky J."/>
            <person name="Hrouzek P."/>
        </authorList>
    </citation>
    <scope>NUCLEOTIDE SEQUENCE</scope>
    <source>
        <strain evidence="9">CCAP 1453/38</strain>
    </source>
</reference>
<sequence length="550" mass="60028">MLTNDLAPKHNLNNLINQASLTQSDISKNKANQLIEWLRNYASNRINSRLIDERRCIPPYIILDFGNQGILGMQVPQEYGGLGLNTCDAMRVIEQLAGIDITLATFVSINNFMGIRPILKSATPTLRQELLPILAQGRELAAFALTEPGAGSNPRELASIGVPDVKGGWRLSGKKIWSSTASWAGVINTFVKVVDADHKPIGITGFTLRQGTSGLHHEPEAITMGMRGFVKNTVHLDEVPVSSVNLLGEIGSGMAVAQDAISITRLAIGAKSLGAMKRCAQLILRYATRRDVATGRLIDNPLTLVRLGSITAAITALETLITRIAELIDHGYSVPGEGYIACKTLGAELLWQAADNLVQLLGGRGYIETNIAPQMLRDARIFRIFDGPTETLNMFLGSSLLQPREELQNFFCNSLNAPSVWETLKAAIAQINARWSESIVPFNDVTAARRWATLATGEMVNYAILLAALEGSDNHHSSNQLHSRAIDWVQTQFDITLEKALNNEELKSATQTVDATTALISSYSETIGDLQQTFPGEDTSFDELLRLDNL</sequence>
<comment type="similarity">
    <text evidence="2 5">Belongs to the acyl-CoA dehydrogenase family.</text>
</comment>
<dbReference type="Pfam" id="PF02770">
    <property type="entry name" value="Acyl-CoA_dh_M"/>
    <property type="match status" value="1"/>
</dbReference>
<feature type="domain" description="Acyl-CoA dehydrogenase/oxidase C-terminal" evidence="6">
    <location>
        <begin position="251"/>
        <end position="399"/>
    </location>
</feature>
<dbReference type="SUPFAM" id="SSF47203">
    <property type="entry name" value="Acyl-CoA dehydrogenase C-terminal domain-like"/>
    <property type="match status" value="1"/>
</dbReference>
<dbReference type="Gene3D" id="1.10.540.10">
    <property type="entry name" value="Acyl-CoA dehydrogenase/oxidase, N-terminal domain"/>
    <property type="match status" value="1"/>
</dbReference>
<dbReference type="InterPro" id="IPR037069">
    <property type="entry name" value="AcylCoA_DH/ox_N_sf"/>
</dbReference>
<dbReference type="InterPro" id="IPR009100">
    <property type="entry name" value="AcylCoA_DH/oxidase_NM_dom_sf"/>
</dbReference>
<feature type="domain" description="Acyl-CoA dehydrogenase/oxidase N-terminal" evidence="8">
    <location>
        <begin position="32"/>
        <end position="137"/>
    </location>
</feature>
<evidence type="ECO:0000259" key="8">
    <source>
        <dbReference type="Pfam" id="PF02771"/>
    </source>
</evidence>
<dbReference type="InterPro" id="IPR006091">
    <property type="entry name" value="Acyl-CoA_Oxase/DH_mid-dom"/>
</dbReference>
<dbReference type="Pfam" id="PF02771">
    <property type="entry name" value="Acyl-CoA_dh_N"/>
    <property type="match status" value="1"/>
</dbReference>
<protein>
    <submittedName>
        <fullName evidence="9">NocC</fullName>
    </submittedName>
</protein>
<name>A0A186QID2_9NOSO</name>
<evidence type="ECO:0000256" key="2">
    <source>
        <dbReference type="ARBA" id="ARBA00009347"/>
    </source>
</evidence>
<dbReference type="InterPro" id="IPR046373">
    <property type="entry name" value="Acyl-CoA_Oxase/DH_mid-dom_sf"/>
</dbReference>
<evidence type="ECO:0000259" key="7">
    <source>
        <dbReference type="Pfam" id="PF02770"/>
    </source>
</evidence>
<evidence type="ECO:0000256" key="1">
    <source>
        <dbReference type="ARBA" id="ARBA00001974"/>
    </source>
</evidence>
<dbReference type="InterPro" id="IPR013786">
    <property type="entry name" value="AcylCoA_DH/ox_N"/>
</dbReference>
<gene>
    <name evidence="9" type="primary">nocC</name>
</gene>
<feature type="domain" description="Acyl-CoA oxidase/dehydrogenase middle" evidence="7">
    <location>
        <begin position="142"/>
        <end position="239"/>
    </location>
</feature>
<evidence type="ECO:0000259" key="6">
    <source>
        <dbReference type="Pfam" id="PF00441"/>
    </source>
</evidence>
<dbReference type="Gene3D" id="2.40.110.10">
    <property type="entry name" value="Butyryl-CoA Dehydrogenase, subunit A, domain 2"/>
    <property type="match status" value="1"/>
</dbReference>
<proteinExistence type="inferred from homology"/>
<evidence type="ECO:0000313" key="9">
    <source>
        <dbReference type="EMBL" id="AKL71636.1"/>
    </source>
</evidence>
<evidence type="ECO:0000256" key="4">
    <source>
        <dbReference type="ARBA" id="ARBA00022827"/>
    </source>
</evidence>
<dbReference type="InterPro" id="IPR036250">
    <property type="entry name" value="AcylCo_DH-like_C"/>
</dbReference>
<dbReference type="SUPFAM" id="SSF56645">
    <property type="entry name" value="Acyl-CoA dehydrogenase NM domain-like"/>
    <property type="match status" value="1"/>
</dbReference>
<dbReference type="CDD" id="cd00567">
    <property type="entry name" value="ACAD"/>
    <property type="match status" value="1"/>
</dbReference>
<dbReference type="PANTHER" id="PTHR43884:SF9">
    <property type="entry name" value="COMPLEX I ASSEMBLY FACTOR ACAD9, MITOCHONDRIAL"/>
    <property type="match status" value="1"/>
</dbReference>
<comment type="cofactor">
    <cofactor evidence="1 5">
        <name>FAD</name>
        <dbReference type="ChEBI" id="CHEBI:57692"/>
    </cofactor>
</comment>
<dbReference type="PANTHER" id="PTHR43884">
    <property type="entry name" value="ACYL-COA DEHYDROGENASE"/>
    <property type="match status" value="1"/>
</dbReference>